<keyword evidence="2" id="KW-0732">Signal</keyword>
<dbReference type="EMBL" id="JACCCC010000001">
    <property type="protein sequence ID" value="NYE50314.1"/>
    <property type="molecule type" value="Genomic_DNA"/>
</dbReference>
<feature type="domain" description="Fe/B12 periplasmic-binding" evidence="3">
    <location>
        <begin position="64"/>
        <end position="331"/>
    </location>
</feature>
<comment type="similarity">
    <text evidence="1">Belongs to the bacterial solute-binding protein 8 family.</text>
</comment>
<dbReference type="Proteomes" id="UP000589036">
    <property type="component" value="Unassembled WGS sequence"/>
</dbReference>
<dbReference type="PANTHER" id="PTHR30535:SF7">
    <property type="entry name" value="IRON(III) DICITRATE-BINDING PROTEIN"/>
    <property type="match status" value="1"/>
</dbReference>
<dbReference type="AlphaFoldDB" id="A0A852U8B4"/>
<accession>A0A852U8B4</accession>
<dbReference type="RefSeq" id="WP_312863345.1">
    <property type="nucleotide sequence ID" value="NZ_BAAAYY010000014.1"/>
</dbReference>
<evidence type="ECO:0000256" key="2">
    <source>
        <dbReference type="SAM" id="SignalP"/>
    </source>
</evidence>
<dbReference type="Gene3D" id="3.40.50.1980">
    <property type="entry name" value="Nitrogenase molybdenum iron protein domain"/>
    <property type="match status" value="2"/>
</dbReference>
<dbReference type="Pfam" id="PF01497">
    <property type="entry name" value="Peripla_BP_2"/>
    <property type="match status" value="1"/>
</dbReference>
<protein>
    <submittedName>
        <fullName evidence="4">Iron complex transport system substrate-binding protein</fullName>
    </submittedName>
</protein>
<evidence type="ECO:0000256" key="1">
    <source>
        <dbReference type="ARBA" id="ARBA00008814"/>
    </source>
</evidence>
<dbReference type="InterPro" id="IPR050902">
    <property type="entry name" value="ABC_Transporter_SBP"/>
</dbReference>
<evidence type="ECO:0000313" key="5">
    <source>
        <dbReference type="Proteomes" id="UP000589036"/>
    </source>
</evidence>
<organism evidence="4 5">
    <name type="scientific">Spinactinospora alkalitolerans</name>
    <dbReference type="NCBI Taxonomy" id="687207"/>
    <lineage>
        <taxon>Bacteria</taxon>
        <taxon>Bacillati</taxon>
        <taxon>Actinomycetota</taxon>
        <taxon>Actinomycetes</taxon>
        <taxon>Streptosporangiales</taxon>
        <taxon>Nocardiopsidaceae</taxon>
        <taxon>Spinactinospora</taxon>
    </lineage>
</organism>
<gene>
    <name evidence="4" type="ORF">HDA32_005434</name>
</gene>
<evidence type="ECO:0000259" key="3">
    <source>
        <dbReference type="PROSITE" id="PS50983"/>
    </source>
</evidence>
<dbReference type="SUPFAM" id="SSF53807">
    <property type="entry name" value="Helical backbone' metal receptor"/>
    <property type="match status" value="1"/>
</dbReference>
<dbReference type="PANTHER" id="PTHR30535">
    <property type="entry name" value="VITAMIN B12-BINDING PROTEIN"/>
    <property type="match status" value="1"/>
</dbReference>
<feature type="signal peptide" evidence="2">
    <location>
        <begin position="1"/>
        <end position="32"/>
    </location>
</feature>
<proteinExistence type="inferred from homology"/>
<evidence type="ECO:0000313" key="4">
    <source>
        <dbReference type="EMBL" id="NYE50314.1"/>
    </source>
</evidence>
<dbReference type="InterPro" id="IPR002491">
    <property type="entry name" value="ABC_transptr_periplasmic_BD"/>
</dbReference>
<name>A0A852U8B4_9ACTN</name>
<feature type="chain" id="PRO_5039239241" evidence="2">
    <location>
        <begin position="33"/>
        <end position="331"/>
    </location>
</feature>
<keyword evidence="5" id="KW-1185">Reference proteome</keyword>
<dbReference type="PROSITE" id="PS50983">
    <property type="entry name" value="FE_B12_PBP"/>
    <property type="match status" value="1"/>
</dbReference>
<comment type="caution">
    <text evidence="4">The sequence shown here is derived from an EMBL/GenBank/DDBJ whole genome shotgun (WGS) entry which is preliminary data.</text>
</comment>
<reference evidence="4 5" key="1">
    <citation type="submission" date="2020-07" db="EMBL/GenBank/DDBJ databases">
        <title>Sequencing the genomes of 1000 actinobacteria strains.</title>
        <authorList>
            <person name="Klenk H.-P."/>
        </authorList>
    </citation>
    <scope>NUCLEOTIDE SEQUENCE [LARGE SCALE GENOMIC DNA]</scope>
    <source>
        <strain evidence="4 5">CXB654</strain>
    </source>
</reference>
<sequence>MPTTPVPDRPHRLLLPAALATAVALTGCGAPAQTATGSGPPAEGYPVTIGNCGSETRVDAPPERVVTLNQHVTEVMLALGLEDRMVGTAYLDDEVPPEYADAYASVPVLADAYPSFEVLLEAEPDFVYGGFTSAFDDTEGRGRPALADAGIATYLNIEQCADEVTTETVETELRNVARIFGVEERAEELIEEMNADLAEVGARLEGVEPVDVLVVDSIDTTVFTSGGSGIGSDLIERAGGRNVFGDVDDTFADVSIEQAAARSPEVILFYDYGATSVEEKRRAVLADPVLAGAPAVEEERFAVLPLTSALVGVRTGDAVTDIAEQLHPDAF</sequence>